<dbReference type="InterPro" id="IPR014710">
    <property type="entry name" value="RmlC-like_jellyroll"/>
</dbReference>
<proteinExistence type="predicted"/>
<keyword evidence="2" id="KW-0238">DNA-binding</keyword>
<evidence type="ECO:0000313" key="6">
    <source>
        <dbReference type="Proteomes" id="UP000608420"/>
    </source>
</evidence>
<evidence type="ECO:0000256" key="2">
    <source>
        <dbReference type="ARBA" id="ARBA00023125"/>
    </source>
</evidence>
<dbReference type="SUPFAM" id="SSF46689">
    <property type="entry name" value="Homeodomain-like"/>
    <property type="match status" value="2"/>
</dbReference>
<dbReference type="InterPro" id="IPR020449">
    <property type="entry name" value="Tscrpt_reg_AraC-type_HTH"/>
</dbReference>
<dbReference type="InterPro" id="IPR018060">
    <property type="entry name" value="HTH_AraC"/>
</dbReference>
<evidence type="ECO:0000256" key="1">
    <source>
        <dbReference type="ARBA" id="ARBA00023015"/>
    </source>
</evidence>
<dbReference type="Pfam" id="PF12833">
    <property type="entry name" value="HTH_18"/>
    <property type="match status" value="1"/>
</dbReference>
<dbReference type="Pfam" id="PF02311">
    <property type="entry name" value="AraC_binding"/>
    <property type="match status" value="1"/>
</dbReference>
<dbReference type="PROSITE" id="PS00041">
    <property type="entry name" value="HTH_ARAC_FAMILY_1"/>
    <property type="match status" value="1"/>
</dbReference>
<dbReference type="Proteomes" id="UP000608420">
    <property type="component" value="Unassembled WGS sequence"/>
</dbReference>
<dbReference type="InterPro" id="IPR009057">
    <property type="entry name" value="Homeodomain-like_sf"/>
</dbReference>
<sequence length="297" mass="34598">MNHQSVQFKGQNFFESGDSFNIVRVNENVKGKQTYHSHDFVEICYVSEGSGYHLIENEISPVARGDLFIINYDVSHTFYRENELEPLITYNILFRPEFIDISLIDFNDFNSLSLSYLFANVMDKPMLKPDLRLNYDESLEIELLIEKMYDEYSKKKAGYSSLIRAYMIEFIIAIMRLFDQNPKSQDVYKRITAIDSAIAYLKQNYSKSLSLNDIAAHSFLSKNYFCKVFKETTGITVTEYIYKLRIEEACERLKSASVSMAEIALDVGFNDYKSFYTSFTKALGMSPREYRNRCLKS</sequence>
<dbReference type="RefSeq" id="WP_120461846.1">
    <property type="nucleotide sequence ID" value="NZ_BMIW01000062.1"/>
</dbReference>
<reference evidence="6" key="1">
    <citation type="journal article" date="2019" name="Int. J. Syst. Evol. Microbiol.">
        <title>The Global Catalogue of Microorganisms (GCM) 10K type strain sequencing project: providing services to taxonomists for standard genome sequencing and annotation.</title>
        <authorList>
            <consortium name="The Broad Institute Genomics Platform"/>
            <consortium name="The Broad Institute Genome Sequencing Center for Infectious Disease"/>
            <person name="Wu L."/>
            <person name="Ma J."/>
        </authorList>
    </citation>
    <scope>NUCLEOTIDE SEQUENCE [LARGE SCALE GENOMIC DNA]</scope>
    <source>
        <strain evidence="6">CGMCC 1.15420</strain>
    </source>
</reference>
<dbReference type="PROSITE" id="PS01124">
    <property type="entry name" value="HTH_ARAC_FAMILY_2"/>
    <property type="match status" value="1"/>
</dbReference>
<feature type="domain" description="HTH araC/xylS-type" evidence="4">
    <location>
        <begin position="195"/>
        <end position="293"/>
    </location>
</feature>
<keyword evidence="3" id="KW-0804">Transcription</keyword>
<dbReference type="InterPro" id="IPR018062">
    <property type="entry name" value="HTH_AraC-typ_CS"/>
</dbReference>
<evidence type="ECO:0000259" key="4">
    <source>
        <dbReference type="PROSITE" id="PS01124"/>
    </source>
</evidence>
<dbReference type="SMART" id="SM00342">
    <property type="entry name" value="HTH_ARAC"/>
    <property type="match status" value="1"/>
</dbReference>
<gene>
    <name evidence="5" type="primary">rhaR</name>
    <name evidence="5" type="ORF">GCM10010913_47630</name>
</gene>
<dbReference type="EMBL" id="BMIW01000062">
    <property type="protein sequence ID" value="GGG19937.1"/>
    <property type="molecule type" value="Genomic_DNA"/>
</dbReference>
<dbReference type="PRINTS" id="PR00032">
    <property type="entry name" value="HTHARAC"/>
</dbReference>
<dbReference type="InterPro" id="IPR037923">
    <property type="entry name" value="HTH-like"/>
</dbReference>
<dbReference type="PANTHER" id="PTHR43280">
    <property type="entry name" value="ARAC-FAMILY TRANSCRIPTIONAL REGULATOR"/>
    <property type="match status" value="1"/>
</dbReference>
<keyword evidence="1" id="KW-0805">Transcription regulation</keyword>
<dbReference type="Gene3D" id="1.10.10.60">
    <property type="entry name" value="Homeodomain-like"/>
    <property type="match status" value="2"/>
</dbReference>
<dbReference type="Gene3D" id="2.60.120.10">
    <property type="entry name" value="Jelly Rolls"/>
    <property type="match status" value="1"/>
</dbReference>
<name>A0ABQ1W9S7_9BACL</name>
<comment type="caution">
    <text evidence="5">The sequence shown here is derived from an EMBL/GenBank/DDBJ whole genome shotgun (WGS) entry which is preliminary data.</text>
</comment>
<evidence type="ECO:0000313" key="5">
    <source>
        <dbReference type="EMBL" id="GGG19937.1"/>
    </source>
</evidence>
<accession>A0ABQ1W9S7</accession>
<dbReference type="SUPFAM" id="SSF51215">
    <property type="entry name" value="Regulatory protein AraC"/>
    <property type="match status" value="1"/>
</dbReference>
<dbReference type="PANTHER" id="PTHR43280:SF28">
    <property type="entry name" value="HTH-TYPE TRANSCRIPTIONAL ACTIVATOR RHAS"/>
    <property type="match status" value="1"/>
</dbReference>
<protein>
    <submittedName>
        <fullName evidence="5">AraC family transcriptional regulator</fullName>
    </submittedName>
</protein>
<organism evidence="5 6">
    <name type="scientific">Paenibacillus aceti</name>
    <dbReference type="NCBI Taxonomy" id="1820010"/>
    <lineage>
        <taxon>Bacteria</taxon>
        <taxon>Bacillati</taxon>
        <taxon>Bacillota</taxon>
        <taxon>Bacilli</taxon>
        <taxon>Bacillales</taxon>
        <taxon>Paenibacillaceae</taxon>
        <taxon>Paenibacillus</taxon>
    </lineage>
</organism>
<evidence type="ECO:0000256" key="3">
    <source>
        <dbReference type="ARBA" id="ARBA00023163"/>
    </source>
</evidence>
<keyword evidence="6" id="KW-1185">Reference proteome</keyword>
<dbReference type="InterPro" id="IPR003313">
    <property type="entry name" value="AraC-bd"/>
</dbReference>